<evidence type="ECO:0000259" key="17">
    <source>
        <dbReference type="PROSITE" id="PS51217"/>
    </source>
</evidence>
<dbReference type="EMBL" id="AEIG01000026">
    <property type="protein sequence ID" value="EGG29984.1"/>
    <property type="molecule type" value="Genomic_DNA"/>
</dbReference>
<dbReference type="Proteomes" id="UP000005615">
    <property type="component" value="Unassembled WGS sequence"/>
</dbReference>
<keyword evidence="2 15" id="KW-0547">Nucleotide-binding</keyword>
<dbReference type="eggNOG" id="COG1074">
    <property type="taxonomic scope" value="Bacteria"/>
</dbReference>
<dbReference type="Gene3D" id="1.10.486.10">
    <property type="entry name" value="PCRA, domain 4"/>
    <property type="match status" value="1"/>
</dbReference>
<keyword evidence="10" id="KW-0413">Isomerase</keyword>
<evidence type="ECO:0000256" key="9">
    <source>
        <dbReference type="ARBA" id="ARBA00023204"/>
    </source>
</evidence>
<sequence>MSDQVQRDRAIDPTASCCVVAPAGSGKTSLLVQRMLALLARVSHPEQIVAITFTRKAAAEMRARMAEVFELAQVKQLSEVPEYERVSLELAKHALSNASERGWSLPEQLERLQFMTIDSFCASLVRQMPLASRMGGVMTPAEPVADLYRAAVLDLLQSSEPQIREHLPPILAALGNRWDSAIDWLSELLTKRDQWQLALFPGQREQDALDYMRETWELECQRRVTQLNADLAPWRAQLQEILNLLGLEETSDFLPLHSPSAIGSWRRVAAFLLTQGGEWRKSVTVKEGFPPKSEQKELHSVVSAEIRAALSPIVFEGVALMPEALDDDQNWQIVTSIVAILPHLLASFWWQCQQRGEVDFTQIASAALEALGDDENPTDLALKLDYSIQHLLVDEFQDTSTHQFELIRRLTRGWFEHNQITPESPKTLFVVGDAMQSIYRFRGAQVDLFVRAIEEGFNGLRLERLDLCRNFRSTGGIVQWVNQVFADLPSHSSPMIKRLAANRAEPVLGGETDIQLHAFAADPNAARETEFVVERVRSWLEADASTTIAVLGRTRSQLAPIMKSLKDAGIAYNAADVERIADNVAVADFVNVLRVIVDPSDTLASMACLRAPWIGASLEVLHQAQTIHARLDTGDWHSSFHALEQDSEDLELQGCLARFNAVIRWGFVFRGRRAVRLWLETLWEGLAGFSIYSSDRDHVAIDTLFEVLEQNPWTIDSPWEITELLESKTITSQRSSRVSVMTMHKSKGLEFDHVVLPSMGRSSRSSSRQLFEWAELPVPQSYGFLLGCSKGAETAGLSVGNWLHEREKIALNDELKRLFYVAATREKRTLYITTSYKQQDPERCRPAKGSLLGQVTQLSSHECSWHVIPEASEEISGAGSNLSPMRIARFVPATNDALPDSCLTGVEHDLVVAQDWLESSAVQGSLVHKAFELAIRAGQLPRCDAYLRGRLFHEAVSLGYPAAKADECVEQALSVIQVTAGNPSAHWLFVGDQWQRYPEYSVSRRAADGFESYYIDLLLRSTSDDRLRIVDYKTTMPDPSETPQDFERRMLETYQAQMNIYVAIISKMEGRAPEAFLFLTHTQRLVQFDATTLRETT</sequence>
<dbReference type="SUPFAM" id="SSF52540">
    <property type="entry name" value="P-loop containing nucleoside triphosphate hydrolases"/>
    <property type="match status" value="1"/>
</dbReference>
<comment type="catalytic activity">
    <reaction evidence="11">
        <text>Couples ATP hydrolysis with the unwinding of duplex DNA by translocating in the 3'-5' direction.</text>
        <dbReference type="EC" id="5.6.2.4"/>
    </reaction>
</comment>
<feature type="domain" description="UvrD-like helicase C-terminal" evidence="17">
    <location>
        <begin position="475"/>
        <end position="748"/>
    </location>
</feature>
<dbReference type="Pfam" id="PF00580">
    <property type="entry name" value="UvrD-helicase"/>
    <property type="match status" value="1"/>
</dbReference>
<dbReference type="SUPFAM" id="SSF52980">
    <property type="entry name" value="Restriction endonuclease-like"/>
    <property type="match status" value="1"/>
</dbReference>
<evidence type="ECO:0000256" key="13">
    <source>
        <dbReference type="ARBA" id="ARBA00034923"/>
    </source>
</evidence>
<dbReference type="AlphaFoldDB" id="F3L139"/>
<dbReference type="Gene3D" id="3.90.320.10">
    <property type="match status" value="1"/>
</dbReference>
<feature type="binding site" evidence="15">
    <location>
        <begin position="21"/>
        <end position="28"/>
    </location>
    <ligand>
        <name>ATP</name>
        <dbReference type="ChEBI" id="CHEBI:30616"/>
    </ligand>
</feature>
<dbReference type="EC" id="5.6.2.4" evidence="12"/>
<keyword evidence="8" id="KW-0238">DNA-binding</keyword>
<gene>
    <name evidence="18" type="ORF">IMCC3088_1131</name>
</gene>
<evidence type="ECO:0000256" key="12">
    <source>
        <dbReference type="ARBA" id="ARBA00034808"/>
    </source>
</evidence>
<proteinExistence type="predicted"/>
<dbReference type="GO" id="GO:0004527">
    <property type="term" value="F:exonuclease activity"/>
    <property type="evidence" value="ECO:0007669"/>
    <property type="project" value="UniProtKB-KW"/>
</dbReference>
<evidence type="ECO:0000256" key="4">
    <source>
        <dbReference type="ARBA" id="ARBA00022801"/>
    </source>
</evidence>
<dbReference type="RefSeq" id="WP_009575421.1">
    <property type="nucleotide sequence ID" value="NZ_AEIG01000026.1"/>
</dbReference>
<evidence type="ECO:0000313" key="19">
    <source>
        <dbReference type="Proteomes" id="UP000005615"/>
    </source>
</evidence>
<evidence type="ECO:0000256" key="10">
    <source>
        <dbReference type="ARBA" id="ARBA00023235"/>
    </source>
</evidence>
<evidence type="ECO:0000256" key="15">
    <source>
        <dbReference type="PROSITE-ProRule" id="PRU00560"/>
    </source>
</evidence>
<dbReference type="InterPro" id="IPR000212">
    <property type="entry name" value="DNA_helicase_UvrD/REP"/>
</dbReference>
<comment type="caution">
    <text evidence="18">The sequence shown here is derived from an EMBL/GenBank/DDBJ whole genome shotgun (WGS) entry which is preliminary data.</text>
</comment>
<keyword evidence="19" id="KW-1185">Reference proteome</keyword>
<dbReference type="PROSITE" id="PS51198">
    <property type="entry name" value="UVRD_HELICASE_ATP_BIND"/>
    <property type="match status" value="1"/>
</dbReference>
<dbReference type="InterPro" id="IPR011335">
    <property type="entry name" value="Restrct_endonuc-II-like"/>
</dbReference>
<evidence type="ECO:0000256" key="14">
    <source>
        <dbReference type="ARBA" id="ARBA00048988"/>
    </source>
</evidence>
<dbReference type="PANTHER" id="PTHR11070:SF2">
    <property type="entry name" value="ATP-DEPENDENT DNA HELICASE SRS2"/>
    <property type="match status" value="1"/>
</dbReference>
<dbReference type="InterPro" id="IPR014017">
    <property type="entry name" value="DNA_helicase_UvrD-like_C"/>
</dbReference>
<keyword evidence="1" id="KW-0540">Nuclease</keyword>
<dbReference type="InterPro" id="IPR027417">
    <property type="entry name" value="P-loop_NTPase"/>
</dbReference>
<dbReference type="Pfam" id="PF12705">
    <property type="entry name" value="PDDEXK_1"/>
    <property type="match status" value="1"/>
</dbReference>
<name>F3L139_9GAMM</name>
<evidence type="ECO:0000256" key="6">
    <source>
        <dbReference type="ARBA" id="ARBA00022839"/>
    </source>
</evidence>
<evidence type="ECO:0000256" key="3">
    <source>
        <dbReference type="ARBA" id="ARBA00022763"/>
    </source>
</evidence>
<dbReference type="GO" id="GO:0005829">
    <property type="term" value="C:cytosol"/>
    <property type="evidence" value="ECO:0007669"/>
    <property type="project" value="TreeGrafter"/>
</dbReference>
<evidence type="ECO:0000313" key="18">
    <source>
        <dbReference type="EMBL" id="EGG29984.1"/>
    </source>
</evidence>
<protein>
    <recommendedName>
        <fullName evidence="12">DNA 3'-5' helicase</fullName>
        <ecNumber evidence="12">5.6.2.4</ecNumber>
    </recommendedName>
    <alternativeName>
        <fullName evidence="13">DNA 3'-5' helicase II</fullName>
    </alternativeName>
</protein>
<evidence type="ECO:0000256" key="11">
    <source>
        <dbReference type="ARBA" id="ARBA00034617"/>
    </source>
</evidence>
<dbReference type="GO" id="GO:0005524">
    <property type="term" value="F:ATP binding"/>
    <property type="evidence" value="ECO:0007669"/>
    <property type="project" value="UniProtKB-UniRule"/>
</dbReference>
<dbReference type="InterPro" id="IPR011604">
    <property type="entry name" value="PDDEXK-like_dom_sf"/>
</dbReference>
<evidence type="ECO:0000256" key="7">
    <source>
        <dbReference type="ARBA" id="ARBA00022840"/>
    </source>
</evidence>
<dbReference type="InterPro" id="IPR014016">
    <property type="entry name" value="UvrD-like_ATP-bd"/>
</dbReference>
<evidence type="ECO:0000256" key="8">
    <source>
        <dbReference type="ARBA" id="ARBA00023125"/>
    </source>
</evidence>
<dbReference type="GO" id="GO:0033202">
    <property type="term" value="C:DNA helicase complex"/>
    <property type="evidence" value="ECO:0007669"/>
    <property type="project" value="TreeGrafter"/>
</dbReference>
<accession>F3L139</accession>
<organism evidence="18 19">
    <name type="scientific">Aequoribacter fuscus</name>
    <dbReference type="NCBI Taxonomy" id="2518989"/>
    <lineage>
        <taxon>Bacteria</taxon>
        <taxon>Pseudomonadati</taxon>
        <taxon>Pseudomonadota</taxon>
        <taxon>Gammaproteobacteria</taxon>
        <taxon>Cellvibrionales</taxon>
        <taxon>Halieaceae</taxon>
        <taxon>Aequoribacter</taxon>
    </lineage>
</organism>
<dbReference type="Gene3D" id="3.40.50.300">
    <property type="entry name" value="P-loop containing nucleotide triphosphate hydrolases"/>
    <property type="match status" value="3"/>
</dbReference>
<keyword evidence="9" id="KW-0234">DNA repair</keyword>
<reference evidence="18 19" key="1">
    <citation type="journal article" date="2011" name="J. Bacteriol.">
        <title>Genome sequence of strain IMCC3088, a proteorhodopsin-containing marine bacterium belonging to the OM60/NOR5 clade.</title>
        <authorList>
            <person name="Jang Y."/>
            <person name="Oh H.M."/>
            <person name="Kang I."/>
            <person name="Lee K."/>
            <person name="Yang S.J."/>
            <person name="Cho J.C."/>
        </authorList>
    </citation>
    <scope>NUCLEOTIDE SEQUENCE [LARGE SCALE GENOMIC DNA]</scope>
    <source>
        <strain evidence="18 19">IMCC3088</strain>
    </source>
</reference>
<keyword evidence="3" id="KW-0227">DNA damage</keyword>
<evidence type="ECO:0000259" key="16">
    <source>
        <dbReference type="PROSITE" id="PS51198"/>
    </source>
</evidence>
<evidence type="ECO:0000256" key="5">
    <source>
        <dbReference type="ARBA" id="ARBA00022806"/>
    </source>
</evidence>
<dbReference type="GO" id="GO:0003677">
    <property type="term" value="F:DNA binding"/>
    <property type="evidence" value="ECO:0007669"/>
    <property type="project" value="UniProtKB-KW"/>
</dbReference>
<evidence type="ECO:0000256" key="2">
    <source>
        <dbReference type="ARBA" id="ARBA00022741"/>
    </source>
</evidence>
<keyword evidence="5 15" id="KW-0347">Helicase</keyword>
<dbReference type="InterPro" id="IPR038726">
    <property type="entry name" value="PDDEXK_AddAB-type"/>
</dbReference>
<dbReference type="GO" id="GO:0043138">
    <property type="term" value="F:3'-5' DNA helicase activity"/>
    <property type="evidence" value="ECO:0007669"/>
    <property type="project" value="UniProtKB-EC"/>
</dbReference>
<dbReference type="GO" id="GO:0000725">
    <property type="term" value="P:recombinational repair"/>
    <property type="evidence" value="ECO:0007669"/>
    <property type="project" value="TreeGrafter"/>
</dbReference>
<keyword evidence="7 15" id="KW-0067">ATP-binding</keyword>
<evidence type="ECO:0000256" key="1">
    <source>
        <dbReference type="ARBA" id="ARBA00022722"/>
    </source>
</evidence>
<dbReference type="STRING" id="2518989.IMCC3088_1131"/>
<dbReference type="PANTHER" id="PTHR11070">
    <property type="entry name" value="UVRD / RECB / PCRA DNA HELICASE FAMILY MEMBER"/>
    <property type="match status" value="1"/>
</dbReference>
<feature type="domain" description="UvrD-like helicase ATP-binding" evidence="16">
    <location>
        <begin position="1"/>
        <end position="474"/>
    </location>
</feature>
<comment type="catalytic activity">
    <reaction evidence="14">
        <text>ATP + H2O = ADP + phosphate + H(+)</text>
        <dbReference type="Rhea" id="RHEA:13065"/>
        <dbReference type="ChEBI" id="CHEBI:15377"/>
        <dbReference type="ChEBI" id="CHEBI:15378"/>
        <dbReference type="ChEBI" id="CHEBI:30616"/>
        <dbReference type="ChEBI" id="CHEBI:43474"/>
        <dbReference type="ChEBI" id="CHEBI:456216"/>
        <dbReference type="EC" id="5.6.2.4"/>
    </reaction>
</comment>
<dbReference type="PROSITE" id="PS51217">
    <property type="entry name" value="UVRD_HELICASE_CTER"/>
    <property type="match status" value="1"/>
</dbReference>
<keyword evidence="6" id="KW-0269">Exonuclease</keyword>
<dbReference type="Pfam" id="PF13361">
    <property type="entry name" value="UvrD_C"/>
    <property type="match status" value="2"/>
</dbReference>
<keyword evidence="4 15" id="KW-0378">Hydrolase</keyword>